<comment type="caution">
    <text evidence="1">The sequence shown here is derived from an EMBL/GenBank/DDBJ whole genome shotgun (WGS) entry which is preliminary data.</text>
</comment>
<dbReference type="AlphaFoldDB" id="A0A0L6U9I1"/>
<dbReference type="VEuPathDB" id="FungiDB:VP01_8385g1"/>
<dbReference type="OrthoDB" id="2502687at2759"/>
<gene>
    <name evidence="1" type="ORF">VP01_8385g1</name>
</gene>
<protein>
    <submittedName>
        <fullName evidence="1">Uncharacterized protein</fullName>
    </submittedName>
</protein>
<evidence type="ECO:0000313" key="2">
    <source>
        <dbReference type="Proteomes" id="UP000037035"/>
    </source>
</evidence>
<name>A0A0L6U9I1_9BASI</name>
<sequence>MADRFQKTSAFYCPSMVPVDSTALAEATNSMVKTSLLSITQTEPLAAILIPKIKELIQAPLALHKECRANNQTVIALRDECRANNQVIMIQLLRINTCLAKIEAIQIAQLDHPGQ</sequence>
<organism evidence="1 2">
    <name type="scientific">Puccinia sorghi</name>
    <dbReference type="NCBI Taxonomy" id="27349"/>
    <lineage>
        <taxon>Eukaryota</taxon>
        <taxon>Fungi</taxon>
        <taxon>Dikarya</taxon>
        <taxon>Basidiomycota</taxon>
        <taxon>Pucciniomycotina</taxon>
        <taxon>Pucciniomycetes</taxon>
        <taxon>Pucciniales</taxon>
        <taxon>Pucciniaceae</taxon>
        <taxon>Puccinia</taxon>
    </lineage>
</organism>
<reference evidence="1 2" key="1">
    <citation type="submission" date="2015-08" db="EMBL/GenBank/DDBJ databases">
        <title>Next Generation Sequencing and Analysis of the Genome of Puccinia sorghi L Schw, the Causal Agent of Maize Common Rust.</title>
        <authorList>
            <person name="Rochi L."/>
            <person name="Burguener G."/>
            <person name="Darino M."/>
            <person name="Turjanski A."/>
            <person name="Kreff E."/>
            <person name="Dieguez M.J."/>
            <person name="Sacco F."/>
        </authorList>
    </citation>
    <scope>NUCLEOTIDE SEQUENCE [LARGE SCALE GENOMIC DNA]</scope>
    <source>
        <strain evidence="1 2">RO10H11247</strain>
    </source>
</reference>
<dbReference type="EMBL" id="LAVV01013921">
    <property type="protein sequence ID" value="KNZ45214.1"/>
    <property type="molecule type" value="Genomic_DNA"/>
</dbReference>
<dbReference type="Proteomes" id="UP000037035">
    <property type="component" value="Unassembled WGS sequence"/>
</dbReference>
<proteinExistence type="predicted"/>
<evidence type="ECO:0000313" key="1">
    <source>
        <dbReference type="EMBL" id="KNZ45214.1"/>
    </source>
</evidence>
<keyword evidence="2" id="KW-1185">Reference proteome</keyword>
<accession>A0A0L6U9I1</accession>